<dbReference type="EMBL" id="CABFJX010000335">
    <property type="protein sequence ID" value="VTT72351.1"/>
    <property type="molecule type" value="Genomic_DNA"/>
</dbReference>
<dbReference type="AlphaFoldDB" id="A0A9Q9RMS0"/>
<feature type="compositionally biased region" description="Polar residues" evidence="1">
    <location>
        <begin position="282"/>
        <end position="291"/>
    </location>
</feature>
<sequence length="626" mass="71904">MVFIEPQRDIPCLIAYLTIALTDGELANLKAEFELGACSQFNPLLELKIVPAPNDYIGKSHQYLRAKENEAGRDGAFVVIDEDYIKRHAIWFVDAFADTDMVENKEAESTEVVIKLLIRMDCLALSYINWEGNTIVLEDLDHAGVERPLKNDFWQPEVNDCGGLDMKEQQWDQVVDVTAEPGEFTETRDKTLLENFSPQPKVLGKLKDKVAKAAGLIASWTFINEAEPIDMPDGSQKTFPVGSVLLQQAYNPEAPWPKYKWPKGSLITFKNGNLQFRKPSQDEVNSDSQESAEPELPSPLHSAPRFEGTAWDMLLQKCKPVPKVPERPWQPPAGSMCYLMSIPAEIRLKIYRRLLISRHHARLHKSKEGFRLVAKETWGYFLDIHPQILRTCRQVNQEATPILYSQTLFQRGYKWPCQHTDSGTRIRTPLSDTSPISQANLASISRIYLCRGYKEWLRNGKLAVLDEFPHLKELQLAIDFNDILEMEAGSFEDLAKDTIRAIHHERPDIPCFKMEIRLCFHGREYDNWGREYTRGKESFSVHLIKKAEIEAWMRQEGMFSGRFLSWSFKTLRSEYCGPSCYISFSCEESRQKARYIKCEVRDDDMEAFGLLEVDSDEKEISVDIAI</sequence>
<comment type="caution">
    <text evidence="2">The sequence shown here is derived from an EMBL/GenBank/DDBJ whole genome shotgun (WGS) entry which is preliminary data.</text>
</comment>
<name>A0A9Q9RMS0_FUSFU</name>
<proteinExistence type="predicted"/>
<organism evidence="2 3">
    <name type="scientific">Fusarium fujikuroi</name>
    <name type="common">Bakanae and foot rot disease fungus</name>
    <name type="synonym">Gibberella fujikuroi</name>
    <dbReference type="NCBI Taxonomy" id="5127"/>
    <lineage>
        <taxon>Eukaryota</taxon>
        <taxon>Fungi</taxon>
        <taxon>Dikarya</taxon>
        <taxon>Ascomycota</taxon>
        <taxon>Pezizomycotina</taxon>
        <taxon>Sordariomycetes</taxon>
        <taxon>Hypocreomycetidae</taxon>
        <taxon>Hypocreales</taxon>
        <taxon>Nectriaceae</taxon>
        <taxon>Fusarium</taxon>
        <taxon>Fusarium fujikuroi species complex</taxon>
    </lineage>
</organism>
<protein>
    <submittedName>
        <fullName evidence="2">Uncharacterized protein</fullName>
    </submittedName>
</protein>
<gene>
    <name evidence="2" type="ORF">C2S_8541</name>
</gene>
<evidence type="ECO:0000256" key="1">
    <source>
        <dbReference type="SAM" id="MobiDB-lite"/>
    </source>
</evidence>
<evidence type="ECO:0000313" key="3">
    <source>
        <dbReference type="Proteomes" id="UP000760494"/>
    </source>
</evidence>
<dbReference type="Proteomes" id="UP000760494">
    <property type="component" value="Unassembled WGS sequence"/>
</dbReference>
<evidence type="ECO:0000313" key="2">
    <source>
        <dbReference type="EMBL" id="VTT72351.1"/>
    </source>
</evidence>
<dbReference type="PANTHER" id="PTHR42085">
    <property type="entry name" value="F-BOX DOMAIN-CONTAINING PROTEIN"/>
    <property type="match status" value="1"/>
</dbReference>
<accession>A0A9Q9RMS0</accession>
<dbReference type="InterPro" id="IPR038883">
    <property type="entry name" value="AN11006-like"/>
</dbReference>
<dbReference type="PANTHER" id="PTHR42085:SF4">
    <property type="entry name" value="F-BOX DOMAIN-CONTAINING PROTEIN"/>
    <property type="match status" value="1"/>
</dbReference>
<reference evidence="2" key="1">
    <citation type="submission" date="2019-05" db="EMBL/GenBank/DDBJ databases">
        <authorList>
            <person name="Piombo E."/>
        </authorList>
    </citation>
    <scope>NUCLEOTIDE SEQUENCE</scope>
    <source>
        <strain evidence="2">C2S</strain>
    </source>
</reference>
<feature type="region of interest" description="Disordered" evidence="1">
    <location>
        <begin position="277"/>
        <end position="301"/>
    </location>
</feature>